<dbReference type="AlphaFoldDB" id="A0A067Z4R4"/>
<dbReference type="EMBL" id="CP004373">
    <property type="protein sequence ID" value="AHK72061.1"/>
    <property type="molecule type" value="Genomic_DNA"/>
</dbReference>
<protein>
    <recommendedName>
        <fullName evidence="4">Stress-induced protein</fullName>
    </recommendedName>
</protein>
<gene>
    <name evidence="2" type="ORF">GLS_c21900</name>
</gene>
<reference evidence="2 3" key="1">
    <citation type="journal article" date="2015" name="Appl. Microbiol. Biotechnol.">
        <title>The consequence of an additional NADH dehydrogenase paralog on the growth of Gluconobacter oxydans DSM3504.</title>
        <authorList>
            <person name="Kostner D."/>
            <person name="Luchterhand B."/>
            <person name="Junker A."/>
            <person name="Volland S."/>
            <person name="Daniel R."/>
            <person name="Buchs J."/>
            <person name="Liebl W."/>
            <person name="Ehrenreich A."/>
        </authorList>
    </citation>
    <scope>NUCLEOTIDE SEQUENCE [LARGE SCALE GENOMIC DNA]</scope>
    <source>
        <strain evidence="2">DSM 3504</strain>
    </source>
</reference>
<proteinExistence type="predicted"/>
<feature type="compositionally biased region" description="Basic and acidic residues" evidence="1">
    <location>
        <begin position="103"/>
        <end position="120"/>
    </location>
</feature>
<evidence type="ECO:0008006" key="4">
    <source>
        <dbReference type="Google" id="ProtNLM"/>
    </source>
</evidence>
<dbReference type="KEGG" id="goy:GLS_c21900"/>
<organism evidence="2 3">
    <name type="scientific">Gluconobacter oxydans DSM 3504</name>
    <dbReference type="NCBI Taxonomy" id="1288313"/>
    <lineage>
        <taxon>Bacteria</taxon>
        <taxon>Pseudomonadati</taxon>
        <taxon>Pseudomonadota</taxon>
        <taxon>Alphaproteobacteria</taxon>
        <taxon>Acetobacterales</taxon>
        <taxon>Acetobacteraceae</taxon>
        <taxon>Gluconobacter</taxon>
    </lineage>
</organism>
<accession>A0A067Z4R4</accession>
<evidence type="ECO:0000256" key="1">
    <source>
        <dbReference type="SAM" id="MobiDB-lite"/>
    </source>
</evidence>
<dbReference type="Pfam" id="PF10685">
    <property type="entry name" value="KGG"/>
    <property type="match status" value="2"/>
</dbReference>
<sequence>MFCISATASMGFCCRMVRFRTSFSRRGRTGTRRRKTIMFRKYEENFRIVSAAQGTGSGSSGNPGNFSQDRERASEAGRKGGEHSHGGHSTKETSKSSSSGGEHSTRGFAKDPQKASEAGRKGGQASHKS</sequence>
<name>A0A067Z4R4_GLUOY</name>
<dbReference type="InterPro" id="IPR019626">
    <property type="entry name" value="Stress-induced_KGG_rpt"/>
</dbReference>
<dbReference type="Proteomes" id="UP000031656">
    <property type="component" value="Chromosome"/>
</dbReference>
<feature type="compositionally biased region" description="Basic and acidic residues" evidence="1">
    <location>
        <begin position="68"/>
        <end position="94"/>
    </location>
</feature>
<evidence type="ECO:0000313" key="3">
    <source>
        <dbReference type="Proteomes" id="UP000031656"/>
    </source>
</evidence>
<dbReference type="HOGENOM" id="CLU_1945718_0_0_5"/>
<feature type="region of interest" description="Disordered" evidence="1">
    <location>
        <begin position="50"/>
        <end position="129"/>
    </location>
</feature>
<evidence type="ECO:0000313" key="2">
    <source>
        <dbReference type="EMBL" id="AHK72061.1"/>
    </source>
</evidence>